<dbReference type="Proteomes" id="UP000006698">
    <property type="component" value="Chromosome"/>
</dbReference>
<dbReference type="AlphaFoldDB" id="A0AB72VAF0"/>
<sequence>MDASNDAPKSINSGANIPRIPVKLSDCVTFVLSPAGSSTNEWLPSISPGNATCPSQRSSRAGSATRMVGVKLIDEPPFSFVNATVFPTTASPLKDVMVGCYSGKDSRSLNTSHT</sequence>
<dbReference type="KEGG" id="cgt:cgR_1376"/>
<protein>
    <submittedName>
        <fullName evidence="1">Uncharacterized protein</fullName>
    </submittedName>
</protein>
<evidence type="ECO:0000313" key="1">
    <source>
        <dbReference type="EMBL" id="BAF54358.1"/>
    </source>
</evidence>
<name>A0AB72VAF0_CORGB</name>
<reference evidence="1" key="1">
    <citation type="journal article" date="2007" name="Microbiology">
        <title>Comparative analysis of the Corynebacterium glutamicum group and complete genome sequence of strain R.</title>
        <authorList>
            <person name="Yukawa H."/>
            <person name="Omumasaba C.A."/>
            <person name="Nonaka H."/>
            <person name="Kos P."/>
            <person name="Okai N."/>
            <person name="Suzuki N."/>
            <person name="Suda M."/>
            <person name="Tsuge Y."/>
            <person name="Watanabe J."/>
            <person name="Ikeda Y."/>
            <person name="Vertes A.A."/>
            <person name="Inui M."/>
        </authorList>
    </citation>
    <scope>NUCLEOTIDE SEQUENCE</scope>
    <source>
        <strain evidence="1">R</strain>
    </source>
</reference>
<organism evidence="1">
    <name type="scientific">Corynebacterium glutamicum (strain R)</name>
    <dbReference type="NCBI Taxonomy" id="340322"/>
    <lineage>
        <taxon>Bacteria</taxon>
        <taxon>Bacillati</taxon>
        <taxon>Actinomycetota</taxon>
        <taxon>Actinomycetes</taxon>
        <taxon>Mycobacteriales</taxon>
        <taxon>Corynebacteriaceae</taxon>
        <taxon>Corynebacterium</taxon>
    </lineage>
</organism>
<gene>
    <name evidence="1" type="ordered locus">cgR_1376</name>
</gene>
<proteinExistence type="predicted"/>
<dbReference type="EMBL" id="AP009044">
    <property type="protein sequence ID" value="BAF54358.1"/>
    <property type="molecule type" value="Genomic_DNA"/>
</dbReference>
<accession>A0AB72VAF0</accession>